<dbReference type="PANTHER" id="PTHR11963:SF23">
    <property type="entry name" value="CYTOSOL AMINOPEPTIDASE"/>
    <property type="match status" value="1"/>
</dbReference>
<comment type="function">
    <text evidence="6">Presumably involved in the processing and regular turnover of intracellular proteins. Catalyzes the removal of unsubstituted N-terminal amino acids from various peptides.</text>
</comment>
<dbReference type="SUPFAM" id="SSF53187">
    <property type="entry name" value="Zn-dependent exopeptidases"/>
    <property type="match status" value="1"/>
</dbReference>
<reference evidence="10 11" key="1">
    <citation type="submission" date="2019-01" db="EMBL/GenBank/DDBJ databases">
        <title>Novel species of Cellulomonas.</title>
        <authorList>
            <person name="Liu Q."/>
            <person name="Xin Y.-H."/>
        </authorList>
    </citation>
    <scope>NUCLEOTIDE SEQUENCE [LARGE SCALE GENOMIC DNA]</scope>
    <source>
        <strain evidence="10 11">HLT2-17</strain>
    </source>
</reference>
<evidence type="ECO:0000256" key="8">
    <source>
        <dbReference type="ARBA" id="ARBA00050061"/>
    </source>
</evidence>
<dbReference type="Gene3D" id="3.40.220.10">
    <property type="entry name" value="Leucine Aminopeptidase, subunit E, domain 1"/>
    <property type="match status" value="1"/>
</dbReference>
<evidence type="ECO:0000256" key="7">
    <source>
        <dbReference type="ARBA" id="ARBA00050021"/>
    </source>
</evidence>
<protein>
    <recommendedName>
        <fullName evidence="7">Probable cytosol aminopeptidase</fullName>
    </recommendedName>
    <alternativeName>
        <fullName evidence="8">Leucine aminopeptidase</fullName>
    </alternativeName>
    <alternativeName>
        <fullName evidence="5">Leucyl aminopeptidase</fullName>
    </alternativeName>
</protein>
<keyword evidence="2 10" id="KW-0031">Aminopeptidase</keyword>
<evidence type="ECO:0000313" key="11">
    <source>
        <dbReference type="Proteomes" id="UP000293764"/>
    </source>
</evidence>
<dbReference type="SUPFAM" id="SSF52949">
    <property type="entry name" value="Macro domain-like"/>
    <property type="match status" value="1"/>
</dbReference>
<dbReference type="GO" id="GO:0006508">
    <property type="term" value="P:proteolysis"/>
    <property type="evidence" value="ECO:0007669"/>
    <property type="project" value="UniProtKB-KW"/>
</dbReference>
<evidence type="ECO:0000256" key="5">
    <source>
        <dbReference type="ARBA" id="ARBA00033172"/>
    </source>
</evidence>
<comment type="similarity">
    <text evidence="1">Belongs to the peptidase M17 family.</text>
</comment>
<evidence type="ECO:0000256" key="6">
    <source>
        <dbReference type="ARBA" id="ARBA00049972"/>
    </source>
</evidence>
<dbReference type="InterPro" id="IPR043472">
    <property type="entry name" value="Macro_dom-like"/>
</dbReference>
<gene>
    <name evidence="10" type="ORF">EUA98_16395</name>
</gene>
<organism evidence="10 11">
    <name type="scientific">Pengzhenrongella frigida</name>
    <dbReference type="NCBI Taxonomy" id="1259133"/>
    <lineage>
        <taxon>Bacteria</taxon>
        <taxon>Bacillati</taxon>
        <taxon>Actinomycetota</taxon>
        <taxon>Actinomycetes</taxon>
        <taxon>Micrococcales</taxon>
        <taxon>Pengzhenrongella</taxon>
    </lineage>
</organism>
<dbReference type="EMBL" id="SDWW01000048">
    <property type="protein sequence ID" value="RYV49904.1"/>
    <property type="molecule type" value="Genomic_DNA"/>
</dbReference>
<accession>A0A4V1ZGV9</accession>
<evidence type="ECO:0000259" key="9">
    <source>
        <dbReference type="PROSITE" id="PS00631"/>
    </source>
</evidence>
<evidence type="ECO:0000256" key="3">
    <source>
        <dbReference type="ARBA" id="ARBA00022670"/>
    </source>
</evidence>
<dbReference type="GO" id="GO:0030145">
    <property type="term" value="F:manganese ion binding"/>
    <property type="evidence" value="ECO:0007669"/>
    <property type="project" value="InterPro"/>
</dbReference>
<dbReference type="PROSITE" id="PS00631">
    <property type="entry name" value="CYTOSOL_AP"/>
    <property type="match status" value="1"/>
</dbReference>
<feature type="domain" description="Cytosol aminopeptidase" evidence="9">
    <location>
        <begin position="350"/>
        <end position="357"/>
    </location>
</feature>
<proteinExistence type="inferred from homology"/>
<keyword evidence="3" id="KW-0645">Protease</keyword>
<dbReference type="CDD" id="cd00433">
    <property type="entry name" value="Peptidase_M17"/>
    <property type="match status" value="1"/>
</dbReference>
<dbReference type="InterPro" id="IPR008283">
    <property type="entry name" value="Peptidase_M17_N"/>
</dbReference>
<dbReference type="GO" id="GO:0070006">
    <property type="term" value="F:metalloaminopeptidase activity"/>
    <property type="evidence" value="ECO:0007669"/>
    <property type="project" value="InterPro"/>
</dbReference>
<evidence type="ECO:0000256" key="2">
    <source>
        <dbReference type="ARBA" id="ARBA00022438"/>
    </source>
</evidence>
<dbReference type="Pfam" id="PF02789">
    <property type="entry name" value="Peptidase_M17_N"/>
    <property type="match status" value="1"/>
</dbReference>
<evidence type="ECO:0000313" key="10">
    <source>
        <dbReference type="EMBL" id="RYV49904.1"/>
    </source>
</evidence>
<dbReference type="AlphaFoldDB" id="A0A4V1ZGV9"/>
<sequence length="502" mass="51448">MLSFDPRGVPVSRAVAVAADFDAVPTASNQPKVTVAEAPGDAPVVGILVASSGPAPGGLPNREELAAAGFTGARGQTLLLPGTPLRVAVGLGDPATLSSAVLRDVSAAFALAAAGQSRLALRLDTRSVPAEWFGAAVEGIVLARYEFTALRPPVGTPLVELMLVAPPDLVHDAEAAALRGAVLARATCISRDLANCPPAHLSAARMGQVAHALGADAGLVVETFDRDQLLELRCGGILGVNGGSHDEPRMIKLTYSPDSPARSMVWVGKGIMYDSGGISLKPADGTHAAMKNDMSGAGALLAAMLTLRDLGCRTSVTGYLMCTDNMPSGSALKMGDVITARNGTTVEVANTDAEGRLVMMDALVLAAEQKPDAIVDIATLTGASMRALGTLVAVVLGNDQGVIDRVLTAARTTDERAWQLPQEPAYRPQLNSDVAHISNLGGPNAGAITAALFLAEFVDGTPWAHLDIAGTAVADPAGGWRPRGCTGFGARLLAELALSFAV</sequence>
<dbReference type="InterPro" id="IPR011356">
    <property type="entry name" value="Leucine_aapep/pepB"/>
</dbReference>
<keyword evidence="4" id="KW-0378">Hydrolase</keyword>
<dbReference type="Pfam" id="PF00883">
    <property type="entry name" value="Peptidase_M17"/>
    <property type="match status" value="1"/>
</dbReference>
<keyword evidence="11" id="KW-1185">Reference proteome</keyword>
<evidence type="ECO:0000256" key="1">
    <source>
        <dbReference type="ARBA" id="ARBA00009528"/>
    </source>
</evidence>
<dbReference type="Gene3D" id="3.40.630.10">
    <property type="entry name" value="Zn peptidases"/>
    <property type="match status" value="1"/>
</dbReference>
<dbReference type="GO" id="GO:0005737">
    <property type="term" value="C:cytoplasm"/>
    <property type="evidence" value="ECO:0007669"/>
    <property type="project" value="InterPro"/>
</dbReference>
<evidence type="ECO:0000256" key="4">
    <source>
        <dbReference type="ARBA" id="ARBA00022801"/>
    </source>
</evidence>
<dbReference type="PRINTS" id="PR00481">
    <property type="entry name" value="LAMNOPPTDASE"/>
</dbReference>
<dbReference type="Proteomes" id="UP000293764">
    <property type="component" value="Unassembled WGS sequence"/>
</dbReference>
<comment type="caution">
    <text evidence="10">The sequence shown here is derived from an EMBL/GenBank/DDBJ whole genome shotgun (WGS) entry which is preliminary data.</text>
</comment>
<name>A0A4V1ZGV9_9MICO</name>
<dbReference type="InterPro" id="IPR000819">
    <property type="entry name" value="Peptidase_M17_C"/>
</dbReference>
<dbReference type="PANTHER" id="PTHR11963">
    <property type="entry name" value="LEUCINE AMINOPEPTIDASE-RELATED"/>
    <property type="match status" value="1"/>
</dbReference>
<dbReference type="OrthoDB" id="9809354at2"/>